<accession>A0ABT7ZEY2</accession>
<dbReference type="Proteomes" id="UP001174050">
    <property type="component" value="Unassembled WGS sequence"/>
</dbReference>
<feature type="compositionally biased region" description="Pro residues" evidence="1">
    <location>
        <begin position="66"/>
        <end position="75"/>
    </location>
</feature>
<gene>
    <name evidence="2" type="ORF">QWM81_28965</name>
</gene>
<comment type="caution">
    <text evidence="2">The sequence shown here is derived from an EMBL/GenBank/DDBJ whole genome shotgun (WGS) entry which is preliminary data.</text>
</comment>
<name>A0ABT7ZEY2_9ACTN</name>
<protein>
    <recommendedName>
        <fullName evidence="4">Secreted protein</fullName>
    </recommendedName>
</protein>
<evidence type="ECO:0000313" key="2">
    <source>
        <dbReference type="EMBL" id="MDN3297991.1"/>
    </source>
</evidence>
<dbReference type="EMBL" id="JAUEPL010000074">
    <property type="protein sequence ID" value="MDN3297991.1"/>
    <property type="molecule type" value="Genomic_DNA"/>
</dbReference>
<evidence type="ECO:0000256" key="1">
    <source>
        <dbReference type="SAM" id="MobiDB-lite"/>
    </source>
</evidence>
<organism evidence="2 3">
    <name type="scientific">Streptomyces ficellus</name>
    <dbReference type="NCBI Taxonomy" id="1977088"/>
    <lineage>
        <taxon>Bacteria</taxon>
        <taxon>Bacillati</taxon>
        <taxon>Actinomycetota</taxon>
        <taxon>Actinomycetes</taxon>
        <taxon>Kitasatosporales</taxon>
        <taxon>Streptomycetaceae</taxon>
        <taxon>Streptomyces</taxon>
    </lineage>
</organism>
<proteinExistence type="predicted"/>
<reference evidence="2" key="1">
    <citation type="submission" date="2023-06" db="EMBL/GenBank/DDBJ databases">
        <title>WGS-Sequencing of Streptomyces ficellus isolate 21 collected from sand in Gara Djebilet Iron Mine in Algeria.</title>
        <authorList>
            <person name="Zegers G.P."/>
            <person name="Gomez A."/>
            <person name="Gueddou A."/>
            <person name="Zahara A.F."/>
            <person name="Worth M."/>
            <person name="Sevigny J.L."/>
            <person name="Tisa L."/>
        </authorList>
    </citation>
    <scope>NUCLEOTIDE SEQUENCE</scope>
    <source>
        <strain evidence="2">AS11</strain>
    </source>
</reference>
<evidence type="ECO:0000313" key="3">
    <source>
        <dbReference type="Proteomes" id="UP001174050"/>
    </source>
</evidence>
<evidence type="ECO:0008006" key="4">
    <source>
        <dbReference type="Google" id="ProtNLM"/>
    </source>
</evidence>
<dbReference type="RefSeq" id="WP_290115465.1">
    <property type="nucleotide sequence ID" value="NZ_JAUEPL010000074.1"/>
</dbReference>
<sequence>MKLVLWRAVLSPLTSLHALLLQRRSKTPLSYDTAWRQARILHAPDEMVYRLHGHHAAPVLSDAPDPARPSPPDPTARPEADRAEYALGSASS</sequence>
<keyword evidence="3" id="KW-1185">Reference proteome</keyword>
<feature type="region of interest" description="Disordered" evidence="1">
    <location>
        <begin position="58"/>
        <end position="92"/>
    </location>
</feature>